<organism evidence="2 3">
    <name type="scientific">Collichthys lucidus</name>
    <name type="common">Big head croaker</name>
    <name type="synonym">Sciaena lucida</name>
    <dbReference type="NCBI Taxonomy" id="240159"/>
    <lineage>
        <taxon>Eukaryota</taxon>
        <taxon>Metazoa</taxon>
        <taxon>Chordata</taxon>
        <taxon>Craniata</taxon>
        <taxon>Vertebrata</taxon>
        <taxon>Euteleostomi</taxon>
        <taxon>Actinopterygii</taxon>
        <taxon>Neopterygii</taxon>
        <taxon>Teleostei</taxon>
        <taxon>Neoteleostei</taxon>
        <taxon>Acanthomorphata</taxon>
        <taxon>Eupercaria</taxon>
        <taxon>Sciaenidae</taxon>
        <taxon>Collichthys</taxon>
    </lineage>
</organism>
<name>A0A4U5USJ2_COLLU</name>
<proteinExistence type="predicted"/>
<evidence type="ECO:0000256" key="1">
    <source>
        <dbReference type="SAM" id="MobiDB-lite"/>
    </source>
</evidence>
<dbReference type="Proteomes" id="UP000298787">
    <property type="component" value="Chromosome 10"/>
</dbReference>
<dbReference type="EMBL" id="CM014087">
    <property type="protein sequence ID" value="TKS77658.1"/>
    <property type="molecule type" value="Genomic_DNA"/>
</dbReference>
<sequence length="84" mass="9085">MTAEFLKLRELQLAVSTKPTEQYVSIWESVCRVALGMSTHSCIIQRLAGAAADAVTHARNTVSAPAESLTTDAPRPMAAWKART</sequence>
<keyword evidence="3" id="KW-1185">Reference proteome</keyword>
<dbReference type="AlphaFoldDB" id="A0A4U5USJ2"/>
<feature type="region of interest" description="Disordered" evidence="1">
    <location>
        <begin position="65"/>
        <end position="84"/>
    </location>
</feature>
<evidence type="ECO:0000313" key="3">
    <source>
        <dbReference type="Proteomes" id="UP000298787"/>
    </source>
</evidence>
<accession>A0A4U5USJ2</accession>
<reference evidence="2 3" key="1">
    <citation type="submission" date="2019-01" db="EMBL/GenBank/DDBJ databases">
        <title>Genome Assembly of Collichthys lucidus.</title>
        <authorList>
            <person name="Cai M."/>
            <person name="Xiao S."/>
        </authorList>
    </citation>
    <scope>NUCLEOTIDE SEQUENCE [LARGE SCALE GENOMIC DNA]</scope>
    <source>
        <strain evidence="2">JT15FE1705JMU</strain>
        <tissue evidence="2">Muscle</tissue>
    </source>
</reference>
<protein>
    <submittedName>
        <fullName evidence="2">Uncharacterized protein</fullName>
    </submittedName>
</protein>
<gene>
    <name evidence="2" type="ORF">D9C73_011749</name>
</gene>
<evidence type="ECO:0000313" key="2">
    <source>
        <dbReference type="EMBL" id="TKS77658.1"/>
    </source>
</evidence>